<dbReference type="RefSeq" id="WP_170208603.1">
    <property type="nucleotide sequence ID" value="NZ_RBKT01000001.1"/>
</dbReference>
<dbReference type="PANTHER" id="PTHR38436">
    <property type="entry name" value="POLYKETIDE CYCLASE SNOAL-LIKE DOMAIN"/>
    <property type="match status" value="1"/>
</dbReference>
<proteinExistence type="predicted"/>
<evidence type="ECO:0000313" key="2">
    <source>
        <dbReference type="Proteomes" id="UP000277671"/>
    </source>
</evidence>
<dbReference type="AlphaFoldDB" id="A0A495JJH8"/>
<dbReference type="GO" id="GO:0030638">
    <property type="term" value="P:polyketide metabolic process"/>
    <property type="evidence" value="ECO:0007669"/>
    <property type="project" value="InterPro"/>
</dbReference>
<reference evidence="1 2" key="1">
    <citation type="submission" date="2018-10" db="EMBL/GenBank/DDBJ databases">
        <title>Sequencing the genomes of 1000 actinobacteria strains.</title>
        <authorList>
            <person name="Klenk H.-P."/>
        </authorList>
    </citation>
    <scope>NUCLEOTIDE SEQUENCE [LARGE SCALE GENOMIC DNA]</scope>
    <source>
        <strain evidence="1 2">DSM 45175</strain>
    </source>
</reference>
<dbReference type="Pfam" id="PF07366">
    <property type="entry name" value="SnoaL"/>
    <property type="match status" value="1"/>
</dbReference>
<sequence>MSRESTNTDVLRRFVAAFNDRDPEAYDALVATDVVDHHLPPGLPAGREGVRTFVSGLWETFDARITVDEMVASGDLIACRWTFAGTHIGEFAGIAGSGRSFSIPIMTFDRFVDGRIAERWEAFDSAELLRQLSPVPVA</sequence>
<dbReference type="EMBL" id="RBKT01000001">
    <property type="protein sequence ID" value="RKR89077.1"/>
    <property type="molecule type" value="Genomic_DNA"/>
</dbReference>
<dbReference type="InterPro" id="IPR009959">
    <property type="entry name" value="Cyclase_SnoaL-like"/>
</dbReference>
<comment type="caution">
    <text evidence="1">The sequence shown here is derived from an EMBL/GenBank/DDBJ whole genome shotgun (WGS) entry which is preliminary data.</text>
</comment>
<name>A0A495JJH8_9ACTN</name>
<dbReference type="PANTHER" id="PTHR38436:SF1">
    <property type="entry name" value="ESTER CYCLASE"/>
    <property type="match status" value="1"/>
</dbReference>
<dbReference type="Gene3D" id="3.10.450.50">
    <property type="match status" value="1"/>
</dbReference>
<keyword evidence="1" id="KW-0413">Isomerase</keyword>
<dbReference type="SUPFAM" id="SSF54427">
    <property type="entry name" value="NTF2-like"/>
    <property type="match status" value="1"/>
</dbReference>
<dbReference type="InterPro" id="IPR032710">
    <property type="entry name" value="NTF2-like_dom_sf"/>
</dbReference>
<evidence type="ECO:0000313" key="1">
    <source>
        <dbReference type="EMBL" id="RKR89077.1"/>
    </source>
</evidence>
<accession>A0A495JJH8</accession>
<protein>
    <submittedName>
        <fullName evidence="1">Steroid delta-isomerase-like uncharacterized protein</fullName>
    </submittedName>
</protein>
<dbReference type="GO" id="GO:0016853">
    <property type="term" value="F:isomerase activity"/>
    <property type="evidence" value="ECO:0007669"/>
    <property type="project" value="UniProtKB-KW"/>
</dbReference>
<organism evidence="1 2">
    <name type="scientific">Micromonospora pisi</name>
    <dbReference type="NCBI Taxonomy" id="589240"/>
    <lineage>
        <taxon>Bacteria</taxon>
        <taxon>Bacillati</taxon>
        <taxon>Actinomycetota</taxon>
        <taxon>Actinomycetes</taxon>
        <taxon>Micromonosporales</taxon>
        <taxon>Micromonosporaceae</taxon>
        <taxon>Micromonospora</taxon>
    </lineage>
</organism>
<dbReference type="Proteomes" id="UP000277671">
    <property type="component" value="Unassembled WGS sequence"/>
</dbReference>
<keyword evidence="2" id="KW-1185">Reference proteome</keyword>
<gene>
    <name evidence="1" type="ORF">BDK92_3414</name>
</gene>